<organism evidence="1">
    <name type="scientific">marine sediment metagenome</name>
    <dbReference type="NCBI Taxonomy" id="412755"/>
    <lineage>
        <taxon>unclassified sequences</taxon>
        <taxon>metagenomes</taxon>
        <taxon>ecological metagenomes</taxon>
    </lineage>
</organism>
<comment type="caution">
    <text evidence="1">The sequence shown here is derived from an EMBL/GenBank/DDBJ whole genome shotgun (WGS) entry which is preliminary data.</text>
</comment>
<dbReference type="EMBL" id="BARV01015733">
    <property type="protein sequence ID" value="GAI32379.1"/>
    <property type="molecule type" value="Genomic_DNA"/>
</dbReference>
<name>X1PNB9_9ZZZZ</name>
<dbReference type="AlphaFoldDB" id="X1PNB9"/>
<proteinExistence type="predicted"/>
<sequence length="95" mass="10790">MVDNFDNMDWLEEEPYFEEAVAKAFNGEVISEDGTTYVTFGKNKLHIVSGDKFKEIICYWKNDLTGALSSGFMDGKTKNRIWLAVDAAKEVINND</sequence>
<gene>
    <name evidence="1" type="ORF">S06H3_27150</name>
</gene>
<evidence type="ECO:0000313" key="1">
    <source>
        <dbReference type="EMBL" id="GAI32379.1"/>
    </source>
</evidence>
<accession>X1PNB9</accession>
<protein>
    <submittedName>
        <fullName evidence="1">Uncharacterized protein</fullName>
    </submittedName>
</protein>
<reference evidence="1" key="1">
    <citation type="journal article" date="2014" name="Front. Microbiol.">
        <title>High frequency of phylogenetically diverse reductive dehalogenase-homologous genes in deep subseafloor sedimentary metagenomes.</title>
        <authorList>
            <person name="Kawai M."/>
            <person name="Futagami T."/>
            <person name="Toyoda A."/>
            <person name="Takaki Y."/>
            <person name="Nishi S."/>
            <person name="Hori S."/>
            <person name="Arai W."/>
            <person name="Tsubouchi T."/>
            <person name="Morono Y."/>
            <person name="Uchiyama I."/>
            <person name="Ito T."/>
            <person name="Fujiyama A."/>
            <person name="Inagaki F."/>
            <person name="Takami H."/>
        </authorList>
    </citation>
    <scope>NUCLEOTIDE SEQUENCE</scope>
    <source>
        <strain evidence="1">Expedition CK06-06</strain>
    </source>
</reference>